<dbReference type="NCBIfam" id="TIGR01764">
    <property type="entry name" value="excise"/>
    <property type="match status" value="1"/>
</dbReference>
<dbReference type="SUPFAM" id="SSF46955">
    <property type="entry name" value="Putative DNA-binding domain"/>
    <property type="match status" value="1"/>
</dbReference>
<evidence type="ECO:0000259" key="1">
    <source>
        <dbReference type="Pfam" id="PF12728"/>
    </source>
</evidence>
<reference evidence="2 3" key="1">
    <citation type="journal article" date="2016" name="Nat. Commun.">
        <title>Thousands of microbial genomes shed light on interconnected biogeochemical processes in an aquifer system.</title>
        <authorList>
            <person name="Anantharaman K."/>
            <person name="Brown C.T."/>
            <person name="Hug L.A."/>
            <person name="Sharon I."/>
            <person name="Castelle C.J."/>
            <person name="Probst A.J."/>
            <person name="Thomas B.C."/>
            <person name="Singh A."/>
            <person name="Wilkins M.J."/>
            <person name="Karaoz U."/>
            <person name="Brodie E.L."/>
            <person name="Williams K.H."/>
            <person name="Hubbard S.S."/>
            <person name="Banfield J.F."/>
        </authorList>
    </citation>
    <scope>NUCLEOTIDE SEQUENCE [LARGE SCALE GENOMIC DNA]</scope>
</reference>
<organism evidence="2 3">
    <name type="scientific">Candidatus Buchananbacteria bacterium RIFCSPHIGHO2_02_FULL_38_8</name>
    <dbReference type="NCBI Taxonomy" id="1797538"/>
    <lineage>
        <taxon>Bacteria</taxon>
        <taxon>Candidatus Buchananiibacteriota</taxon>
    </lineage>
</organism>
<proteinExistence type="predicted"/>
<name>A0A1G1Y4P6_9BACT</name>
<protein>
    <recommendedName>
        <fullName evidence="1">Helix-turn-helix domain-containing protein</fullName>
    </recommendedName>
</protein>
<dbReference type="AlphaFoldDB" id="A0A1G1Y4P6"/>
<dbReference type="InterPro" id="IPR010093">
    <property type="entry name" value="SinI_DNA-bd"/>
</dbReference>
<sequence length="101" mass="11830">MENINKPMPVRVSISEAARLFGISTKTVREAIKNSEIFYIISRGRYRINFESLLKWSQESTRRRNRLSASGIGQFVEKWSIHNKKYSPSEELVKRVQKKKA</sequence>
<dbReference type="Proteomes" id="UP000178747">
    <property type="component" value="Unassembled WGS sequence"/>
</dbReference>
<dbReference type="GO" id="GO:0003677">
    <property type="term" value="F:DNA binding"/>
    <property type="evidence" value="ECO:0007669"/>
    <property type="project" value="InterPro"/>
</dbReference>
<feature type="domain" description="Helix-turn-helix" evidence="1">
    <location>
        <begin position="13"/>
        <end position="57"/>
    </location>
</feature>
<gene>
    <name evidence="2" type="ORF">A3J62_00070</name>
</gene>
<evidence type="ECO:0000313" key="3">
    <source>
        <dbReference type="Proteomes" id="UP000178747"/>
    </source>
</evidence>
<evidence type="ECO:0000313" key="2">
    <source>
        <dbReference type="EMBL" id="OGY47134.1"/>
    </source>
</evidence>
<dbReference type="InterPro" id="IPR009061">
    <property type="entry name" value="DNA-bd_dom_put_sf"/>
</dbReference>
<dbReference type="InterPro" id="IPR041657">
    <property type="entry name" value="HTH_17"/>
</dbReference>
<dbReference type="EMBL" id="MHIH01000054">
    <property type="protein sequence ID" value="OGY47134.1"/>
    <property type="molecule type" value="Genomic_DNA"/>
</dbReference>
<dbReference type="Pfam" id="PF12728">
    <property type="entry name" value="HTH_17"/>
    <property type="match status" value="1"/>
</dbReference>
<comment type="caution">
    <text evidence="2">The sequence shown here is derived from an EMBL/GenBank/DDBJ whole genome shotgun (WGS) entry which is preliminary data.</text>
</comment>
<accession>A0A1G1Y4P6</accession>